<evidence type="ECO:0000256" key="7">
    <source>
        <dbReference type="SAM" id="Phobius"/>
    </source>
</evidence>
<feature type="transmembrane region" description="Helical" evidence="7">
    <location>
        <begin position="452"/>
        <end position="473"/>
    </location>
</feature>
<evidence type="ECO:0000259" key="8">
    <source>
        <dbReference type="Pfam" id="PF00361"/>
    </source>
</evidence>
<sequence length="529" mass="59047">MTMDFIILRPEFFLLFGFLVLLRYGTGGLVTPYVEIVTIPSLYDRNRINNANINKGYGKTTNDTMVHQYSKNPTTGPNHASSALCYWAVVWCLLLSLLFCYSPLQSVFLGGCFQKDAYSLQLCSILFLTAAFVLSVSLGWQKTAGIRHTEYVYLAMLALMGQYLLILTTDLMAMYLCLELQSFSLVVLCGLNYKSAYSIEASMKYFLLSAFRSCLLLLGIGFIYWRIGETTISNIQRIALSTTSEPSLLLLLGIWLVTLGLLWKLAAAPLHFWVPDVYMGAWSSVSLWITILPKIAVFGFWTHHWHGLWTRSFGNTLTLFRNLSMIIGALAPLTQTNLKRFLAYSSINHMGLLLMPLCRAGSSAIASLWTHMFIYILINLGVWGLLMVQYVRPNQPSVRVAGPQYIWDLKGLNQSSRSIAFAWAVFMVRLRGLPPVYGFLGKAGIILSALENALTVTVAVALITTLIGSVYYLKVLKVCYVDNPTSWGTPAQVSSVTAYIVAISLAILLIGLWHGNFLFLTTHLMALKV</sequence>
<dbReference type="PANTHER" id="PTHR22773">
    <property type="entry name" value="NADH DEHYDROGENASE"/>
    <property type="match status" value="1"/>
</dbReference>
<comment type="subcellular location">
    <subcellularLocation>
        <location evidence="1">Membrane</location>
        <topology evidence="1">Multi-pass membrane protein</topology>
    </subcellularLocation>
</comment>
<dbReference type="GO" id="GO:0016020">
    <property type="term" value="C:membrane"/>
    <property type="evidence" value="ECO:0007669"/>
    <property type="project" value="UniProtKB-SubCell"/>
</dbReference>
<gene>
    <name evidence="9" type="primary">nad2</name>
</gene>
<feature type="transmembrane region" description="Helical" evidence="7">
    <location>
        <begin position="280"/>
        <end position="301"/>
    </location>
</feature>
<accession>A0A1D6Z2C2</accession>
<keyword evidence="3" id="KW-1278">Translocase</keyword>
<reference evidence="9" key="1">
    <citation type="journal article" date="2016" name="Mitochondrial DNA Part B Resour">
        <title>The complete mitochondrial DNA sequence of the green algae Hariotina sp. F30 (Scenedesmaceae, Sphaeropleales, Chlorophyceae).</title>
        <authorList>
            <person name="He L."/>
            <person name="Lou S."/>
            <person name="Zhang F."/>
            <person name="Yang S."/>
            <person name="Zhang C."/>
            <person name="Lin X."/>
            <person name="Yang L."/>
        </authorList>
    </citation>
    <scope>NUCLEOTIDE SEQUENCE</scope>
    <source>
        <strain evidence="9">F30</strain>
    </source>
</reference>
<feature type="transmembrane region" description="Helical" evidence="7">
    <location>
        <begin position="419"/>
        <end position="440"/>
    </location>
</feature>
<feature type="transmembrane region" description="Helical" evidence="7">
    <location>
        <begin position="12"/>
        <end position="34"/>
    </location>
</feature>
<proteinExistence type="predicted"/>
<organism evidence="9">
    <name type="scientific">Hariotina sp. MMOGRB0030F</name>
    <dbReference type="NCBI Taxonomy" id="1867922"/>
    <lineage>
        <taxon>Eukaryota</taxon>
        <taxon>Viridiplantae</taxon>
        <taxon>Chlorophyta</taxon>
        <taxon>core chlorophytes</taxon>
        <taxon>Chlorophyceae</taxon>
        <taxon>CS clade</taxon>
        <taxon>Sphaeropleales</taxon>
        <taxon>Scenedesmaceae</taxon>
        <taxon>Hariotina</taxon>
    </lineage>
</organism>
<geneLocation type="mitochondrion" evidence="9"/>
<keyword evidence="4 7" id="KW-1133">Transmembrane helix</keyword>
<feature type="transmembrane region" description="Helical" evidence="7">
    <location>
        <begin position="205"/>
        <end position="227"/>
    </location>
</feature>
<keyword evidence="5" id="KW-0520">NAD</keyword>
<evidence type="ECO:0000256" key="6">
    <source>
        <dbReference type="ARBA" id="ARBA00023136"/>
    </source>
</evidence>
<feature type="transmembrane region" description="Helical" evidence="7">
    <location>
        <begin position="372"/>
        <end position="391"/>
    </location>
</feature>
<evidence type="ECO:0000256" key="1">
    <source>
        <dbReference type="ARBA" id="ARBA00004141"/>
    </source>
</evidence>
<feature type="transmembrane region" description="Helical" evidence="7">
    <location>
        <begin position="493"/>
        <end position="520"/>
    </location>
</feature>
<dbReference type="Pfam" id="PF00361">
    <property type="entry name" value="Proton_antipo_M"/>
    <property type="match status" value="1"/>
</dbReference>
<evidence type="ECO:0000256" key="4">
    <source>
        <dbReference type="ARBA" id="ARBA00022989"/>
    </source>
</evidence>
<evidence type="ECO:0000256" key="2">
    <source>
        <dbReference type="ARBA" id="ARBA00022692"/>
    </source>
</evidence>
<dbReference type="EMBL" id="KU145405">
    <property type="protein sequence ID" value="ANN44634.1"/>
    <property type="molecule type" value="Genomic_DNA"/>
</dbReference>
<feature type="transmembrane region" description="Helical" evidence="7">
    <location>
        <begin position="122"/>
        <end position="139"/>
    </location>
</feature>
<evidence type="ECO:0000256" key="3">
    <source>
        <dbReference type="ARBA" id="ARBA00022967"/>
    </source>
</evidence>
<evidence type="ECO:0000256" key="5">
    <source>
        <dbReference type="ARBA" id="ARBA00023027"/>
    </source>
</evidence>
<dbReference type="InterPro" id="IPR001750">
    <property type="entry name" value="ND/Mrp_TM"/>
</dbReference>
<dbReference type="AlphaFoldDB" id="A0A1D6Z2C2"/>
<keyword evidence="9" id="KW-0496">Mitochondrion</keyword>
<feature type="transmembrane region" description="Helical" evidence="7">
    <location>
        <begin position="151"/>
        <end position="168"/>
    </location>
</feature>
<protein>
    <submittedName>
        <fullName evidence="9">NADH dehydrogenase subunit 2</fullName>
    </submittedName>
</protein>
<keyword evidence="6 7" id="KW-0472">Membrane</keyword>
<feature type="transmembrane region" description="Helical" evidence="7">
    <location>
        <begin position="248"/>
        <end position="274"/>
    </location>
</feature>
<feature type="transmembrane region" description="Helical" evidence="7">
    <location>
        <begin position="80"/>
        <end position="101"/>
    </location>
</feature>
<feature type="domain" description="NADH:quinone oxidoreductase/Mrp antiporter transmembrane" evidence="8">
    <location>
        <begin position="169"/>
        <end position="467"/>
    </location>
</feature>
<evidence type="ECO:0000313" key="9">
    <source>
        <dbReference type="EMBL" id="ANN44634.1"/>
    </source>
</evidence>
<keyword evidence="2 7" id="KW-0812">Transmembrane</keyword>
<name>A0A1D6Z2C2_9CHLO</name>